<accession>A0A1B6FWK2</accession>
<evidence type="ECO:0000256" key="11">
    <source>
        <dbReference type="RuleBase" id="RU365024"/>
    </source>
</evidence>
<dbReference type="PIRSF" id="PIRSF000850">
    <property type="entry name" value="Phospholipase_D_PSS"/>
    <property type="match status" value="1"/>
</dbReference>
<comment type="subcellular location">
    <subcellularLocation>
        <location evidence="11">Mitochondrion</location>
    </subcellularLocation>
</comment>
<keyword evidence="6" id="KW-0677">Repeat</keyword>
<evidence type="ECO:0000256" key="4">
    <source>
        <dbReference type="ARBA" id="ARBA00022516"/>
    </source>
</evidence>
<feature type="domain" description="PLD phosphodiesterase" evidence="12">
    <location>
        <begin position="140"/>
        <end position="166"/>
    </location>
</feature>
<evidence type="ECO:0000256" key="2">
    <source>
        <dbReference type="ARBA" id="ARBA00005042"/>
    </source>
</evidence>
<keyword evidence="9 11" id="KW-1208">Phospholipid metabolism</keyword>
<keyword evidence="11" id="KW-0067">ATP-binding</keyword>
<dbReference type="InterPro" id="IPR016270">
    <property type="entry name" value="PGS1"/>
</dbReference>
<dbReference type="Gene3D" id="3.30.870.10">
    <property type="entry name" value="Endonuclease Chain A"/>
    <property type="match status" value="2"/>
</dbReference>
<evidence type="ECO:0000256" key="3">
    <source>
        <dbReference type="ARBA" id="ARBA00010682"/>
    </source>
</evidence>
<dbReference type="SUPFAM" id="SSF56024">
    <property type="entry name" value="Phospholipase D/nuclease"/>
    <property type="match status" value="2"/>
</dbReference>
<keyword evidence="8 11" id="KW-0594">Phospholipid biosynthesis</keyword>
<dbReference type="PROSITE" id="PS50035">
    <property type="entry name" value="PLD"/>
    <property type="match status" value="1"/>
</dbReference>
<keyword evidence="7 11" id="KW-0443">Lipid metabolism</keyword>
<evidence type="ECO:0000256" key="6">
    <source>
        <dbReference type="ARBA" id="ARBA00022737"/>
    </source>
</evidence>
<evidence type="ECO:0000256" key="8">
    <source>
        <dbReference type="ARBA" id="ARBA00023209"/>
    </source>
</evidence>
<organism evidence="13">
    <name type="scientific">Cuerna arida</name>
    <dbReference type="NCBI Taxonomy" id="1464854"/>
    <lineage>
        <taxon>Eukaryota</taxon>
        <taxon>Metazoa</taxon>
        <taxon>Ecdysozoa</taxon>
        <taxon>Arthropoda</taxon>
        <taxon>Hexapoda</taxon>
        <taxon>Insecta</taxon>
        <taxon>Pterygota</taxon>
        <taxon>Neoptera</taxon>
        <taxon>Paraneoptera</taxon>
        <taxon>Hemiptera</taxon>
        <taxon>Auchenorrhyncha</taxon>
        <taxon>Membracoidea</taxon>
        <taxon>Cicadellidae</taxon>
        <taxon>Cicadellinae</taxon>
        <taxon>Proconiini</taxon>
        <taxon>Cuerna</taxon>
    </lineage>
</organism>
<comment type="catalytic activity">
    <reaction evidence="10 11">
        <text>a CDP-1,2-diacyl-sn-glycerol + sn-glycerol 3-phosphate = a 1,2-diacyl-sn-glycero-3-phospho-(1'-sn-glycero-3'-phosphate) + CMP + H(+)</text>
        <dbReference type="Rhea" id="RHEA:12593"/>
        <dbReference type="ChEBI" id="CHEBI:15378"/>
        <dbReference type="ChEBI" id="CHEBI:57597"/>
        <dbReference type="ChEBI" id="CHEBI:58332"/>
        <dbReference type="ChEBI" id="CHEBI:60110"/>
        <dbReference type="ChEBI" id="CHEBI:60377"/>
        <dbReference type="EC" id="2.7.8.5"/>
    </reaction>
</comment>
<keyword evidence="11" id="KW-0496">Mitochondrion</keyword>
<evidence type="ECO:0000256" key="5">
    <source>
        <dbReference type="ARBA" id="ARBA00022679"/>
    </source>
</evidence>
<dbReference type="CDD" id="cd09135">
    <property type="entry name" value="PLDc_PGS1_euk_1"/>
    <property type="match status" value="1"/>
</dbReference>
<proteinExistence type="inferred from homology"/>
<keyword evidence="11" id="KW-0547">Nucleotide-binding</keyword>
<dbReference type="AlphaFoldDB" id="A0A1B6FWK2"/>
<dbReference type="GO" id="GO:0005739">
    <property type="term" value="C:mitochondrion"/>
    <property type="evidence" value="ECO:0007669"/>
    <property type="project" value="UniProtKB-SubCell"/>
</dbReference>
<dbReference type="CDD" id="cd09137">
    <property type="entry name" value="PLDc_PGS1_euk_2"/>
    <property type="match status" value="1"/>
</dbReference>
<evidence type="ECO:0000313" key="13">
    <source>
        <dbReference type="EMBL" id="JAS54544.1"/>
    </source>
</evidence>
<sequence>MNCDNNLPFSNLEWLQKESPGFSLSGNQIKVLFTPEEFYNALLDGCRGASSRILMAALYIGMESLEHKLVEVLDERLTERGKDLQVSVLLDAVRSSRDRSAQLTLLPLIQKHPHCQVSLYHTPELRGLWLRLLPMKVNEAIGIQHIKIYMFDDDVIISGANLTKDYFTNRQDRYMLISGCRALADFCAGLITRLCSVSLRLNDEGELVPRLPHLHPTLAPPGQYEKHARDIVWGYYQHVLRNSSAHLKPGDDTWIFPLLQLPPLMVLQDSSVTQSILESVSPYTTIQLASPYFNLPENYISSFVHKCRSTFDILIPHPTANDFFGARGFAGQIPWLYSALTGQFLHTVYSTGQDKRFCVAEYTRPGSSYHCKGVWLTAQGEESPYLTIVGSSNFNHRSVKRDLECQMVVVTNNPSLRSSLREETQRLYRHGVKFTQDVAFRPDRKPKLWHYVFLWLFKGYF</sequence>
<dbReference type="GO" id="GO:0008444">
    <property type="term" value="F:CDP-diacylglycerol-glycerol-3-phosphate 3-phosphatidyltransferase activity"/>
    <property type="evidence" value="ECO:0007669"/>
    <property type="project" value="UniProtKB-EC"/>
</dbReference>
<evidence type="ECO:0000256" key="1">
    <source>
        <dbReference type="ARBA" id="ARBA00003537"/>
    </source>
</evidence>
<keyword evidence="4 11" id="KW-0444">Lipid biosynthesis</keyword>
<dbReference type="GO" id="GO:0032049">
    <property type="term" value="P:cardiolipin biosynthetic process"/>
    <property type="evidence" value="ECO:0007669"/>
    <property type="project" value="InterPro"/>
</dbReference>
<comment type="pathway">
    <text evidence="2 11">Phospholipid metabolism; phosphatidylglycerol biosynthesis; phosphatidylglycerol from CDP-diacylglycerol: step 1/2.</text>
</comment>
<gene>
    <name evidence="13" type="ORF">g.19857</name>
</gene>
<dbReference type="EMBL" id="GECZ01015225">
    <property type="protein sequence ID" value="JAS54544.1"/>
    <property type="molecule type" value="Transcribed_RNA"/>
</dbReference>
<dbReference type="PANTHER" id="PTHR12586:SF1">
    <property type="entry name" value="CDP-DIACYLGLYCEROL--GLYCEROL-3-PHOSPHATE 3-PHOSPHATIDYLTRANSFERASE, MITOCHONDRIAL"/>
    <property type="match status" value="1"/>
</dbReference>
<dbReference type="GO" id="GO:0005524">
    <property type="term" value="F:ATP binding"/>
    <property type="evidence" value="ECO:0007669"/>
    <property type="project" value="UniProtKB-KW"/>
</dbReference>
<evidence type="ECO:0000256" key="9">
    <source>
        <dbReference type="ARBA" id="ARBA00023264"/>
    </source>
</evidence>
<dbReference type="SMART" id="SM00155">
    <property type="entry name" value="PLDc"/>
    <property type="match status" value="2"/>
</dbReference>
<dbReference type="EC" id="2.7.8.5" evidence="11"/>
<keyword evidence="5 11" id="KW-0808">Transferase</keyword>
<comment type="similarity">
    <text evidence="3 11">Belongs to the CDP-alcohol phosphatidyltransferase class-II family.</text>
</comment>
<dbReference type="InterPro" id="IPR001736">
    <property type="entry name" value="PLipase_D/transphosphatidylase"/>
</dbReference>
<name>A0A1B6FWK2_9HEMI</name>
<dbReference type="UniPathway" id="UPA00084">
    <property type="reaction ID" value="UER00503"/>
</dbReference>
<comment type="function">
    <text evidence="1 11">Functions in the biosynthesis of the anionic phospholipids phosphatidylglycerol and cardiolipin.</text>
</comment>
<evidence type="ECO:0000256" key="10">
    <source>
        <dbReference type="ARBA" id="ARBA00048586"/>
    </source>
</evidence>
<protein>
    <recommendedName>
        <fullName evidence="11">CDP-diacylglycerol--glycerol-3-phosphate 3-phosphatidyltransferase</fullName>
        <ecNumber evidence="11">2.7.8.5</ecNumber>
    </recommendedName>
</protein>
<evidence type="ECO:0000256" key="7">
    <source>
        <dbReference type="ARBA" id="ARBA00023098"/>
    </source>
</evidence>
<evidence type="ECO:0000259" key="12">
    <source>
        <dbReference type="PROSITE" id="PS50035"/>
    </source>
</evidence>
<reference evidence="13" key="1">
    <citation type="submission" date="2015-11" db="EMBL/GenBank/DDBJ databases">
        <title>De novo transcriptome assembly of four potential Pierce s Disease insect vectors from Arizona vineyards.</title>
        <authorList>
            <person name="Tassone E.E."/>
        </authorList>
    </citation>
    <scope>NUCLEOTIDE SEQUENCE</scope>
</reference>
<dbReference type="PANTHER" id="PTHR12586">
    <property type="entry name" value="CDP-DIACYLGLYCEROL--SERINE O-PHOSPHATIDYLTRANSFERASE"/>
    <property type="match status" value="1"/>
</dbReference>